<proteinExistence type="predicted"/>
<dbReference type="AlphaFoldDB" id="A0A3Q9UTP5"/>
<gene>
    <name evidence="1" type="ORF">C1I64_13240</name>
</gene>
<dbReference type="Proteomes" id="UP000285317">
    <property type="component" value="Chromosome"/>
</dbReference>
<name>A0A3Q9UTP5_9MICO</name>
<dbReference type="Gene3D" id="1.10.10.10">
    <property type="entry name" value="Winged helix-like DNA-binding domain superfamily/Winged helix DNA-binding domain"/>
    <property type="match status" value="1"/>
</dbReference>
<dbReference type="EMBL" id="CP028137">
    <property type="protein sequence ID" value="AZZ52905.1"/>
    <property type="molecule type" value="Genomic_DNA"/>
</dbReference>
<dbReference type="KEGG" id="rfs:C1I64_13240"/>
<reference evidence="1 2" key="1">
    <citation type="submission" date="2018-03" db="EMBL/GenBank/DDBJ databases">
        <title>Bacteriophage NCPPB3778 and a type I-E CRISPR drive the evolution of the US Biological Select Agent, Rathayibacter toxicus.</title>
        <authorList>
            <person name="Davis E.W.II."/>
            <person name="Tabima J.F."/>
            <person name="Weisberg A.J."/>
            <person name="Dantas Lopes L."/>
            <person name="Wiseman M.S."/>
            <person name="Wiseman M.S."/>
            <person name="Pupko T."/>
            <person name="Belcher M.S."/>
            <person name="Sechler A.J."/>
            <person name="Tancos M.A."/>
            <person name="Schroeder B.K."/>
            <person name="Murray T.D."/>
            <person name="Luster D.G."/>
            <person name="Schneider W.L."/>
            <person name="Rogers E."/>
            <person name="Andreote F.D."/>
            <person name="Grunwald N.J."/>
            <person name="Putnam M.L."/>
            <person name="Chang J.H."/>
        </authorList>
    </citation>
    <scope>NUCLEOTIDE SEQUENCE [LARGE SCALE GENOMIC DNA]</scope>
    <source>
        <strain evidence="1 2">DSM 15932</strain>
    </source>
</reference>
<accession>A0A3Q9UTP5</accession>
<organism evidence="1 2">
    <name type="scientific">Rathayibacter festucae DSM 15932</name>
    <dbReference type="NCBI Taxonomy" id="1328866"/>
    <lineage>
        <taxon>Bacteria</taxon>
        <taxon>Bacillati</taxon>
        <taxon>Actinomycetota</taxon>
        <taxon>Actinomycetes</taxon>
        <taxon>Micrococcales</taxon>
        <taxon>Microbacteriaceae</taxon>
        <taxon>Rathayibacter</taxon>
    </lineage>
</organism>
<sequence length="321" mass="35321">MSRDDLSARLSELLLDAGLSTRITGFRGLRIATPSGADLHVRLIITPRPPTASEMRDQAKRSTDGTVTGFVVPRANAIARRLALDDPRLALFGTDDGTVILDRQDLSFATDDRPAVPRRVPYARFALLRALIRTREPRSQTELAAECGVSQMSISKLLRADPLLAERTEHGWSARDPQALVRHFLAEYPGPGGLSQYWYSLRPVIAQGERALTTGVPALLSGDSAADRLQPWRVPRLAVVYADRGLPLEPADFTESDSREGTLLVTVPRDRTIRATATAWYPDGRTVDPLIAAWDLRRSGGPDAEEAADRLLTRETEAWTP</sequence>
<dbReference type="InterPro" id="IPR036388">
    <property type="entry name" value="WH-like_DNA-bd_sf"/>
</dbReference>
<evidence type="ECO:0000313" key="1">
    <source>
        <dbReference type="EMBL" id="AZZ52905.1"/>
    </source>
</evidence>
<protein>
    <submittedName>
        <fullName evidence="1">Uncharacterized protein</fullName>
    </submittedName>
</protein>
<dbReference type="RefSeq" id="WP_127887514.1">
    <property type="nucleotide sequence ID" value="NZ_CP028137.1"/>
</dbReference>
<evidence type="ECO:0000313" key="2">
    <source>
        <dbReference type="Proteomes" id="UP000285317"/>
    </source>
</evidence>